<evidence type="ECO:0000256" key="1">
    <source>
        <dbReference type="SAM" id="MobiDB-lite"/>
    </source>
</evidence>
<sequence length="468" mass="55925">MEISNIQCLTKDNIQLDLSQIDERTKQLQQQTFISDIDFYIQNMEKPQKVKQIENQNENQKENENQNYGNTNNINLYQKVDEEKLKNQQEKEEQQEQNNIQQNGNLINKNQFQKRDLNQDYSQNNNDLVQELFQLQNSYKILESSYFQKQQQNLVLQQLNDHLRKQQEESSINTQKEIQEKDQEIEFLKFIIISELKNGRQIISSYSDLYQKFMQRQELQNQDKGIENKTIQNQNTLTKNPTEATLEIISRRLNQLKGSGLQTKSQINLKNEQYDTNNNFIQNKNQSSKQNEVWKVENFDKNNLNFDTNKQQINPNTQQILNNYQRCYSEKNYQSALVNGDNNFNKQEIIYDKQNQPQNNRNNNNNQKYFASNNERTSVAKELFSKQFFTNAQKEKSQQLYTGRSKQSYTYLHSTRNDTGRQIQRQLSSRSNQQKKMEKNQENQCEDEQFSLKKSIQNYIEKSNINLY</sequence>
<name>A0A0V0QLI2_PSEPJ</name>
<feature type="region of interest" description="Disordered" evidence="1">
    <location>
        <begin position="85"/>
        <end position="105"/>
    </location>
</feature>
<dbReference type="AlphaFoldDB" id="A0A0V0QLI2"/>
<feature type="compositionally biased region" description="Low complexity" evidence="1">
    <location>
        <begin position="96"/>
        <end position="105"/>
    </location>
</feature>
<keyword evidence="3" id="KW-1185">Reference proteome</keyword>
<dbReference type="InParanoid" id="A0A0V0QLI2"/>
<dbReference type="Proteomes" id="UP000054937">
    <property type="component" value="Unassembled WGS sequence"/>
</dbReference>
<organism evidence="2 3">
    <name type="scientific">Pseudocohnilembus persalinus</name>
    <name type="common">Ciliate</name>
    <dbReference type="NCBI Taxonomy" id="266149"/>
    <lineage>
        <taxon>Eukaryota</taxon>
        <taxon>Sar</taxon>
        <taxon>Alveolata</taxon>
        <taxon>Ciliophora</taxon>
        <taxon>Intramacronucleata</taxon>
        <taxon>Oligohymenophorea</taxon>
        <taxon>Scuticociliatia</taxon>
        <taxon>Philasterida</taxon>
        <taxon>Pseudocohnilembidae</taxon>
        <taxon>Pseudocohnilembus</taxon>
    </lineage>
</organism>
<comment type="caution">
    <text evidence="2">The sequence shown here is derived from an EMBL/GenBank/DDBJ whole genome shotgun (WGS) entry which is preliminary data.</text>
</comment>
<dbReference type="EMBL" id="LDAU01000145">
    <property type="protein sequence ID" value="KRX03034.1"/>
    <property type="molecule type" value="Genomic_DNA"/>
</dbReference>
<proteinExistence type="predicted"/>
<evidence type="ECO:0000313" key="3">
    <source>
        <dbReference type="Proteomes" id="UP000054937"/>
    </source>
</evidence>
<gene>
    <name evidence="2" type="ORF">PPERSA_08109</name>
</gene>
<protein>
    <submittedName>
        <fullName evidence="2">Uncharacterized protein</fullName>
    </submittedName>
</protein>
<feature type="compositionally biased region" description="Basic and acidic residues" evidence="1">
    <location>
        <begin position="85"/>
        <end position="94"/>
    </location>
</feature>
<reference evidence="2 3" key="1">
    <citation type="journal article" date="2015" name="Sci. Rep.">
        <title>Genome of the facultative scuticociliatosis pathogen Pseudocohnilembus persalinus provides insight into its virulence through horizontal gene transfer.</title>
        <authorList>
            <person name="Xiong J."/>
            <person name="Wang G."/>
            <person name="Cheng J."/>
            <person name="Tian M."/>
            <person name="Pan X."/>
            <person name="Warren A."/>
            <person name="Jiang C."/>
            <person name="Yuan D."/>
            <person name="Miao W."/>
        </authorList>
    </citation>
    <scope>NUCLEOTIDE SEQUENCE [LARGE SCALE GENOMIC DNA]</scope>
    <source>
        <strain evidence="2">36N120E</strain>
    </source>
</reference>
<accession>A0A0V0QLI2</accession>
<evidence type="ECO:0000313" key="2">
    <source>
        <dbReference type="EMBL" id="KRX03034.1"/>
    </source>
</evidence>